<keyword evidence="1" id="KW-1133">Transmembrane helix</keyword>
<keyword evidence="3" id="KW-1185">Reference proteome</keyword>
<evidence type="ECO:0000256" key="1">
    <source>
        <dbReference type="SAM" id="Phobius"/>
    </source>
</evidence>
<name>D3BUE9_HETP5</name>
<dbReference type="Proteomes" id="UP000001396">
    <property type="component" value="Unassembled WGS sequence"/>
</dbReference>
<reference evidence="2 3" key="1">
    <citation type="journal article" date="2011" name="Genome Res.">
        <title>Phylogeny-wide analysis of social amoeba genomes highlights ancient origins for complex intercellular communication.</title>
        <authorList>
            <person name="Heidel A.J."/>
            <person name="Lawal H.M."/>
            <person name="Felder M."/>
            <person name="Schilde C."/>
            <person name="Helps N.R."/>
            <person name="Tunggal B."/>
            <person name="Rivero F."/>
            <person name="John U."/>
            <person name="Schleicher M."/>
            <person name="Eichinger L."/>
            <person name="Platzer M."/>
            <person name="Noegel A.A."/>
            <person name="Schaap P."/>
            <person name="Gloeckner G."/>
        </authorList>
    </citation>
    <scope>NUCLEOTIDE SEQUENCE [LARGE SCALE GENOMIC DNA]</scope>
    <source>
        <strain evidence="3">ATCC 26659 / Pp 5 / PN500</strain>
    </source>
</reference>
<evidence type="ECO:0000313" key="3">
    <source>
        <dbReference type="Proteomes" id="UP000001396"/>
    </source>
</evidence>
<dbReference type="RefSeq" id="XP_020426871.1">
    <property type="nucleotide sequence ID" value="XM_020582517.1"/>
</dbReference>
<dbReference type="InParanoid" id="D3BUE9"/>
<organism evidence="2 3">
    <name type="scientific">Heterostelium pallidum (strain ATCC 26659 / Pp 5 / PN500)</name>
    <name type="common">Cellular slime mold</name>
    <name type="synonym">Polysphondylium pallidum</name>
    <dbReference type="NCBI Taxonomy" id="670386"/>
    <lineage>
        <taxon>Eukaryota</taxon>
        <taxon>Amoebozoa</taxon>
        <taxon>Evosea</taxon>
        <taxon>Eumycetozoa</taxon>
        <taxon>Dictyostelia</taxon>
        <taxon>Acytosteliales</taxon>
        <taxon>Acytosteliaceae</taxon>
        <taxon>Heterostelium</taxon>
    </lineage>
</organism>
<evidence type="ECO:0000313" key="2">
    <source>
        <dbReference type="EMBL" id="EFA74737.1"/>
    </source>
</evidence>
<dbReference type="GeneID" id="31367236"/>
<feature type="transmembrane region" description="Helical" evidence="1">
    <location>
        <begin position="39"/>
        <end position="57"/>
    </location>
</feature>
<keyword evidence="1" id="KW-0472">Membrane</keyword>
<dbReference type="FunCoup" id="D3BUE9">
    <property type="interactions" value="805"/>
</dbReference>
<proteinExistence type="predicted"/>
<dbReference type="EMBL" id="ADBJ01000060">
    <property type="protein sequence ID" value="EFA74737.1"/>
    <property type="molecule type" value="Genomic_DNA"/>
</dbReference>
<comment type="caution">
    <text evidence="2">The sequence shown here is derived from an EMBL/GenBank/DDBJ whole genome shotgun (WGS) entry which is preliminary data.</text>
</comment>
<protein>
    <submittedName>
        <fullName evidence="2">Uncharacterized protein</fullName>
    </submittedName>
</protein>
<dbReference type="AlphaFoldDB" id="D3BUE9"/>
<gene>
    <name evidence="2" type="ORF">PPL_11768</name>
</gene>
<accession>D3BUE9</accession>
<keyword evidence="1" id="KW-0812">Transmembrane</keyword>
<sequence length="176" mass="20406">MSSTTHTTHHVYDKSRPGIYPKRSIQQQQTITFNETFRTLFPAVLAVLLSLIVLSAFNHMDSSMLSWIQQKGINDVKGHKITESLIPFDTKNKVMNRPNKPSTMTEYEGLSHLYWETKFGHQKLLDAKKYCKKELEVVMRNYKPDYEALGSRTSASYWANKDRIEKELNHCLASHV</sequence>